<reference evidence="2" key="1">
    <citation type="submission" date="2020-02" db="EMBL/GenBank/DDBJ databases">
        <authorList>
            <person name="Meier V. D."/>
        </authorList>
    </citation>
    <scope>NUCLEOTIDE SEQUENCE</scope>
    <source>
        <strain evidence="2">AVDCRST_MAG19</strain>
    </source>
</reference>
<evidence type="ECO:0000256" key="1">
    <source>
        <dbReference type="SAM" id="MobiDB-lite"/>
    </source>
</evidence>
<name>A0A6J4VDT7_9BACT</name>
<evidence type="ECO:0000313" key="2">
    <source>
        <dbReference type="EMBL" id="CAA9576274.1"/>
    </source>
</evidence>
<sequence length="69" mass="7301">MSPAGTRDGAVASRNPAPQAVTRFDARPAPTAAPTASLSPRLDPSQSAASPYRRRALTTSLRRQRRGLS</sequence>
<dbReference type="EMBL" id="CADCWL010000188">
    <property type="protein sequence ID" value="CAA9576274.1"/>
    <property type="molecule type" value="Genomic_DNA"/>
</dbReference>
<feature type="compositionally biased region" description="Basic residues" evidence="1">
    <location>
        <begin position="52"/>
        <end position="69"/>
    </location>
</feature>
<proteinExistence type="predicted"/>
<accession>A0A6J4VDT7</accession>
<dbReference type="AlphaFoldDB" id="A0A6J4VDT7"/>
<feature type="compositionally biased region" description="Low complexity" evidence="1">
    <location>
        <begin position="27"/>
        <end position="41"/>
    </location>
</feature>
<gene>
    <name evidence="2" type="ORF">AVDCRST_MAG19-3398</name>
</gene>
<feature type="region of interest" description="Disordered" evidence="1">
    <location>
        <begin position="1"/>
        <end position="69"/>
    </location>
</feature>
<protein>
    <submittedName>
        <fullName evidence="2">Uncharacterized protein</fullName>
    </submittedName>
</protein>
<organism evidence="2">
    <name type="scientific">uncultured Thermomicrobiales bacterium</name>
    <dbReference type="NCBI Taxonomy" id="1645740"/>
    <lineage>
        <taxon>Bacteria</taxon>
        <taxon>Pseudomonadati</taxon>
        <taxon>Thermomicrobiota</taxon>
        <taxon>Thermomicrobia</taxon>
        <taxon>Thermomicrobiales</taxon>
        <taxon>environmental samples</taxon>
    </lineage>
</organism>